<reference evidence="1" key="1">
    <citation type="submission" date="2021-03" db="EMBL/GenBank/DDBJ databases">
        <title>Draft genome sequence of rust myrtle Austropuccinia psidii MF-1, a brazilian biotype.</title>
        <authorList>
            <person name="Quecine M.C."/>
            <person name="Pachon D.M.R."/>
            <person name="Bonatelli M.L."/>
            <person name="Correr F.H."/>
            <person name="Franceschini L.M."/>
            <person name="Leite T.F."/>
            <person name="Margarido G.R.A."/>
            <person name="Almeida C.A."/>
            <person name="Ferrarezi J.A."/>
            <person name="Labate C.A."/>
        </authorList>
    </citation>
    <scope>NUCLEOTIDE SEQUENCE</scope>
    <source>
        <strain evidence="1">MF-1</strain>
    </source>
</reference>
<comment type="caution">
    <text evidence="1">The sequence shown here is derived from an EMBL/GenBank/DDBJ whole genome shotgun (WGS) entry which is preliminary data.</text>
</comment>
<gene>
    <name evidence="1" type="ORF">O181_053110</name>
</gene>
<keyword evidence="2" id="KW-1185">Reference proteome</keyword>
<dbReference type="EMBL" id="AVOT02023393">
    <property type="protein sequence ID" value="MBW0513395.1"/>
    <property type="molecule type" value="Genomic_DNA"/>
</dbReference>
<dbReference type="Proteomes" id="UP000765509">
    <property type="component" value="Unassembled WGS sequence"/>
</dbReference>
<name>A0A9Q3E685_9BASI</name>
<accession>A0A9Q3E685</accession>
<protein>
    <submittedName>
        <fullName evidence="1">Uncharacterized protein</fullName>
    </submittedName>
</protein>
<dbReference type="AlphaFoldDB" id="A0A9Q3E685"/>
<evidence type="ECO:0000313" key="1">
    <source>
        <dbReference type="EMBL" id="MBW0513395.1"/>
    </source>
</evidence>
<proteinExistence type="predicted"/>
<evidence type="ECO:0000313" key="2">
    <source>
        <dbReference type="Proteomes" id="UP000765509"/>
    </source>
</evidence>
<sequence>MTTKLKKYLQILLRKKPYIFASVLDPQFKIRFFDNYNSTVTAFGISASEMPTMFEEEAKSHFTETNPTFLNTQKQPKGLFDEMYTPTGPEASTLENELLLFFQNLPSLSQPMFCSSGNPEEVFFQHWCRWHITT</sequence>
<dbReference type="OrthoDB" id="1607513at2759"/>
<organism evidence="1 2">
    <name type="scientific">Austropuccinia psidii MF-1</name>
    <dbReference type="NCBI Taxonomy" id="1389203"/>
    <lineage>
        <taxon>Eukaryota</taxon>
        <taxon>Fungi</taxon>
        <taxon>Dikarya</taxon>
        <taxon>Basidiomycota</taxon>
        <taxon>Pucciniomycotina</taxon>
        <taxon>Pucciniomycetes</taxon>
        <taxon>Pucciniales</taxon>
        <taxon>Sphaerophragmiaceae</taxon>
        <taxon>Austropuccinia</taxon>
    </lineage>
</organism>